<sequence length="52" mass="5417">MSDITSTAAVDVRNRHESNLLGKLIFTIGGSSITALNVIFIRLTAGSVVVSA</sequence>
<keyword evidence="3" id="KW-1185">Reference proteome</keyword>
<evidence type="ECO:0000313" key="2">
    <source>
        <dbReference type="Ensembl" id="ENSCSAVP00000003801.1"/>
    </source>
</evidence>
<evidence type="ECO:0000256" key="1">
    <source>
        <dbReference type="SAM" id="Phobius"/>
    </source>
</evidence>
<dbReference type="HOGENOM" id="CLU_3092590_0_0_1"/>
<protein>
    <submittedName>
        <fullName evidence="2">Uncharacterized protein</fullName>
    </submittedName>
</protein>
<feature type="transmembrane region" description="Helical" evidence="1">
    <location>
        <begin position="20"/>
        <end position="41"/>
    </location>
</feature>
<accession>H2YEQ3</accession>
<name>H2YEQ3_CIOSA</name>
<keyword evidence="1" id="KW-0472">Membrane</keyword>
<reference evidence="3" key="1">
    <citation type="submission" date="2003-08" db="EMBL/GenBank/DDBJ databases">
        <authorList>
            <person name="Birren B."/>
            <person name="Nusbaum C."/>
            <person name="Abebe A."/>
            <person name="Abouelleil A."/>
            <person name="Adekoya E."/>
            <person name="Ait-zahra M."/>
            <person name="Allen N."/>
            <person name="Allen T."/>
            <person name="An P."/>
            <person name="Anderson M."/>
            <person name="Anderson S."/>
            <person name="Arachchi H."/>
            <person name="Armbruster J."/>
            <person name="Bachantsang P."/>
            <person name="Baldwin J."/>
            <person name="Barry A."/>
            <person name="Bayul T."/>
            <person name="Blitshsteyn B."/>
            <person name="Bloom T."/>
            <person name="Blye J."/>
            <person name="Boguslavskiy L."/>
            <person name="Borowsky M."/>
            <person name="Boukhgalter B."/>
            <person name="Brunache A."/>
            <person name="Butler J."/>
            <person name="Calixte N."/>
            <person name="Calvo S."/>
            <person name="Camarata J."/>
            <person name="Campo K."/>
            <person name="Chang J."/>
            <person name="Cheshatsang Y."/>
            <person name="Citroen M."/>
            <person name="Collymore A."/>
            <person name="Considine T."/>
            <person name="Cook A."/>
            <person name="Cooke P."/>
            <person name="Corum B."/>
            <person name="Cuomo C."/>
            <person name="David R."/>
            <person name="Dawoe T."/>
            <person name="Degray S."/>
            <person name="Dodge S."/>
            <person name="Dooley K."/>
            <person name="Dorje P."/>
            <person name="Dorjee K."/>
            <person name="Dorris L."/>
            <person name="Duffey N."/>
            <person name="Dupes A."/>
            <person name="Elkins T."/>
            <person name="Engels R."/>
            <person name="Erickson J."/>
            <person name="Farina A."/>
            <person name="Faro S."/>
            <person name="Ferreira P."/>
            <person name="Fischer H."/>
            <person name="Fitzgerald M."/>
            <person name="Foley K."/>
            <person name="Gage D."/>
            <person name="Galagan J."/>
            <person name="Gearin G."/>
            <person name="Gnerre S."/>
            <person name="Gnirke A."/>
            <person name="Goyette A."/>
            <person name="Graham J."/>
            <person name="Grandbois E."/>
            <person name="Gyaltsen K."/>
            <person name="Hafez N."/>
            <person name="Hagopian D."/>
            <person name="Hagos B."/>
            <person name="Hall J."/>
            <person name="Hatcher B."/>
            <person name="Heller A."/>
            <person name="Higgins H."/>
            <person name="Honan T."/>
            <person name="Horn A."/>
            <person name="Houde N."/>
            <person name="Hughes L."/>
            <person name="Hulme W."/>
            <person name="Husby E."/>
            <person name="Iliev I."/>
            <person name="Jaffe D."/>
            <person name="Jones C."/>
            <person name="Kamal M."/>
            <person name="Kamat A."/>
            <person name="Kamvysselis M."/>
            <person name="Karlsson E."/>
            <person name="Kells C."/>
            <person name="Kieu A."/>
            <person name="Kisner P."/>
            <person name="Kodira C."/>
            <person name="Kulbokas E."/>
            <person name="Labutti K."/>
            <person name="Lama D."/>
            <person name="Landers T."/>
            <person name="Leger J."/>
            <person name="Levine S."/>
            <person name="Lewis D."/>
            <person name="Lewis T."/>
            <person name="Lindblad-toh K."/>
            <person name="Liu X."/>
            <person name="Lokyitsang T."/>
            <person name="Lokyitsang Y."/>
            <person name="Lucien O."/>
            <person name="Lui A."/>
            <person name="Ma L.J."/>
            <person name="Mabbitt R."/>
            <person name="Macdonald J."/>
            <person name="Maclean C."/>
            <person name="Major J."/>
            <person name="Manning J."/>
            <person name="Marabella R."/>
            <person name="Maru K."/>
            <person name="Matthews C."/>
            <person name="Mauceli E."/>
            <person name="Mccarthy M."/>
            <person name="Mcdonough S."/>
            <person name="Mcghee T."/>
            <person name="Meldrim J."/>
            <person name="Meneus L."/>
            <person name="Mesirov J."/>
            <person name="Mihalev A."/>
            <person name="Mihova T."/>
            <person name="Mikkelsen T."/>
            <person name="Mlenga V."/>
            <person name="Moru K."/>
            <person name="Mozes J."/>
            <person name="Mulrain L."/>
            <person name="Munson G."/>
            <person name="Naylor J."/>
            <person name="Newes C."/>
            <person name="Nguyen C."/>
            <person name="Nguyen N."/>
            <person name="Nguyen T."/>
            <person name="Nicol R."/>
            <person name="Nielsen C."/>
            <person name="Nizzari M."/>
            <person name="Norbu C."/>
            <person name="Norbu N."/>
            <person name="O'donnell P."/>
            <person name="Okoawo O."/>
            <person name="O'leary S."/>
            <person name="Omotosho B."/>
            <person name="O'neill K."/>
            <person name="Osman S."/>
            <person name="Parker S."/>
            <person name="Perrin D."/>
            <person name="Phunkhang P."/>
            <person name="Piqani B."/>
            <person name="Purcell S."/>
            <person name="Rachupka T."/>
            <person name="Ramasamy U."/>
            <person name="Rameau R."/>
            <person name="Ray V."/>
            <person name="Raymond C."/>
            <person name="Retta R."/>
            <person name="Richardson S."/>
            <person name="Rise C."/>
            <person name="Rodriguez J."/>
            <person name="Rogers J."/>
            <person name="Rogov P."/>
            <person name="Rutman M."/>
            <person name="Schupbach R."/>
            <person name="Seaman C."/>
            <person name="Settipalli S."/>
            <person name="Sharpe T."/>
            <person name="Sheridan J."/>
            <person name="Sherpa N."/>
            <person name="Shi J."/>
            <person name="Smirnov S."/>
            <person name="Smith C."/>
            <person name="Sougnez C."/>
            <person name="Spencer B."/>
            <person name="Stalker J."/>
            <person name="Stange-thomann N."/>
            <person name="Stavropoulos S."/>
            <person name="Stetson K."/>
            <person name="Stone C."/>
            <person name="Stone S."/>
            <person name="Stubbs M."/>
            <person name="Talamas J."/>
            <person name="Tchuinga P."/>
            <person name="Tenzing P."/>
            <person name="Tesfaye S."/>
            <person name="Theodore J."/>
            <person name="Thoulutsang Y."/>
            <person name="Topham K."/>
            <person name="Towey S."/>
            <person name="Tsamla T."/>
            <person name="Tsomo N."/>
            <person name="Vallee D."/>
            <person name="Vassiliev H."/>
            <person name="Venkataraman V."/>
            <person name="Vinson J."/>
            <person name="Vo A."/>
            <person name="Wade C."/>
            <person name="Wang S."/>
            <person name="Wangchuk T."/>
            <person name="Wangdi T."/>
            <person name="Whittaker C."/>
            <person name="Wilkinson J."/>
            <person name="Wu Y."/>
            <person name="Wyman D."/>
            <person name="Yadav S."/>
            <person name="Yang S."/>
            <person name="Yang X."/>
            <person name="Yeager S."/>
            <person name="Yee E."/>
            <person name="Young G."/>
            <person name="Zainoun J."/>
            <person name="Zembeck L."/>
            <person name="Zimmer A."/>
            <person name="Zody M."/>
            <person name="Lander E."/>
        </authorList>
    </citation>
    <scope>NUCLEOTIDE SEQUENCE [LARGE SCALE GENOMIC DNA]</scope>
</reference>
<dbReference type="Proteomes" id="UP000007875">
    <property type="component" value="Unassembled WGS sequence"/>
</dbReference>
<keyword evidence="1" id="KW-0812">Transmembrane</keyword>
<dbReference type="Ensembl" id="ENSCSAVT00000003858.1">
    <property type="protein sequence ID" value="ENSCSAVP00000003801.1"/>
    <property type="gene ID" value="ENSCSAVG00000002250.1"/>
</dbReference>
<reference evidence="2" key="2">
    <citation type="submission" date="2025-08" db="UniProtKB">
        <authorList>
            <consortium name="Ensembl"/>
        </authorList>
    </citation>
    <scope>IDENTIFICATION</scope>
</reference>
<evidence type="ECO:0000313" key="3">
    <source>
        <dbReference type="Proteomes" id="UP000007875"/>
    </source>
</evidence>
<reference evidence="2" key="3">
    <citation type="submission" date="2025-09" db="UniProtKB">
        <authorList>
            <consortium name="Ensembl"/>
        </authorList>
    </citation>
    <scope>IDENTIFICATION</scope>
</reference>
<proteinExistence type="predicted"/>
<keyword evidence="1" id="KW-1133">Transmembrane helix</keyword>
<organism evidence="2 3">
    <name type="scientific">Ciona savignyi</name>
    <name type="common">Pacific transparent sea squirt</name>
    <dbReference type="NCBI Taxonomy" id="51511"/>
    <lineage>
        <taxon>Eukaryota</taxon>
        <taxon>Metazoa</taxon>
        <taxon>Chordata</taxon>
        <taxon>Tunicata</taxon>
        <taxon>Ascidiacea</taxon>
        <taxon>Phlebobranchia</taxon>
        <taxon>Cionidae</taxon>
        <taxon>Ciona</taxon>
    </lineage>
</organism>
<dbReference type="InParanoid" id="H2YEQ3"/>
<dbReference type="AlphaFoldDB" id="H2YEQ3"/>